<dbReference type="Gene3D" id="3.10.129.10">
    <property type="entry name" value="Hotdog Thioesterase"/>
    <property type="match status" value="1"/>
</dbReference>
<dbReference type="Gene3D" id="3.30.300.30">
    <property type="match status" value="1"/>
</dbReference>
<comment type="caution">
    <text evidence="4">The sequence shown here is derived from an EMBL/GenBank/DDBJ whole genome shotgun (WGS) entry which is preliminary data.</text>
</comment>
<dbReference type="Gene3D" id="3.40.50.12780">
    <property type="entry name" value="N-terminal domain of ligase-like"/>
    <property type="match status" value="1"/>
</dbReference>
<comment type="similarity">
    <text evidence="1">Belongs to the ATP-dependent AMP-binding enzyme family.</text>
</comment>
<name>A0ABV3ZZT5_9BURK</name>
<dbReference type="PANTHER" id="PTHR43201:SF8">
    <property type="entry name" value="ACYL-COA SYNTHETASE FAMILY MEMBER 3"/>
    <property type="match status" value="1"/>
</dbReference>
<feature type="domain" description="AMP-dependent synthetase/ligase" evidence="2">
    <location>
        <begin position="30"/>
        <end position="307"/>
    </location>
</feature>
<gene>
    <name evidence="4" type="ORF">AB6724_17640</name>
</gene>
<dbReference type="SUPFAM" id="SSF56801">
    <property type="entry name" value="Acetyl-CoA synthetase-like"/>
    <property type="match status" value="1"/>
</dbReference>
<dbReference type="EMBL" id="JBFYGN010000024">
    <property type="protein sequence ID" value="MEX8194659.1"/>
    <property type="molecule type" value="Genomic_DNA"/>
</dbReference>
<protein>
    <submittedName>
        <fullName evidence="4">AMP-binding protein</fullName>
    </submittedName>
</protein>
<accession>A0ABV3ZZT5</accession>
<dbReference type="SUPFAM" id="SSF54637">
    <property type="entry name" value="Thioesterase/thiol ester dehydrase-isomerase"/>
    <property type="match status" value="1"/>
</dbReference>
<evidence type="ECO:0000313" key="4">
    <source>
        <dbReference type="EMBL" id="MEX8194659.1"/>
    </source>
</evidence>
<reference evidence="4 5" key="1">
    <citation type="journal article" date="2013" name="Int. J. Syst. Evol. Microbiol.">
        <title>Comamonas guangdongensis sp. nov., isolated from subterranean forest sediment, and emended description of the genus Comamonas.</title>
        <authorList>
            <person name="Zhang J."/>
            <person name="Wang Y."/>
            <person name="Zhou S."/>
            <person name="Wu C."/>
            <person name="He J."/>
            <person name="Li F."/>
        </authorList>
    </citation>
    <scope>NUCLEOTIDE SEQUENCE [LARGE SCALE GENOMIC DNA]</scope>
    <source>
        <strain evidence="4 5">CCTCC AB2011133</strain>
    </source>
</reference>
<evidence type="ECO:0000259" key="2">
    <source>
        <dbReference type="Pfam" id="PF00501"/>
    </source>
</evidence>
<dbReference type="InterPro" id="IPR042099">
    <property type="entry name" value="ANL_N_sf"/>
</dbReference>
<feature type="domain" description="ApeI dehydratase-like" evidence="3">
    <location>
        <begin position="477"/>
        <end position="574"/>
    </location>
</feature>
<dbReference type="InterPro" id="IPR054545">
    <property type="entry name" value="ApeI-like"/>
</dbReference>
<dbReference type="InterPro" id="IPR000873">
    <property type="entry name" value="AMP-dep_synth/lig_dom"/>
</dbReference>
<dbReference type="Pfam" id="PF00501">
    <property type="entry name" value="AMP-binding"/>
    <property type="match status" value="1"/>
</dbReference>
<dbReference type="Pfam" id="PF22818">
    <property type="entry name" value="ApeI-like"/>
    <property type="match status" value="1"/>
</dbReference>
<dbReference type="Proteomes" id="UP001561046">
    <property type="component" value="Unassembled WGS sequence"/>
</dbReference>
<evidence type="ECO:0000256" key="1">
    <source>
        <dbReference type="ARBA" id="ARBA00006432"/>
    </source>
</evidence>
<organism evidence="4 5">
    <name type="scientific">Comamonas guangdongensis</name>
    <dbReference type="NCBI Taxonomy" id="510515"/>
    <lineage>
        <taxon>Bacteria</taxon>
        <taxon>Pseudomonadati</taxon>
        <taxon>Pseudomonadota</taxon>
        <taxon>Betaproteobacteria</taxon>
        <taxon>Burkholderiales</taxon>
        <taxon>Comamonadaceae</taxon>
        <taxon>Comamonas</taxon>
    </lineage>
</organism>
<evidence type="ECO:0000259" key="3">
    <source>
        <dbReference type="Pfam" id="PF22818"/>
    </source>
</evidence>
<keyword evidence="5" id="KW-1185">Reference proteome</keyword>
<sequence length="580" mass="62701">MNQGLANQALTLAQVALPQARTPTHAVARSAAGMFTHEQWVHAVKAWCAALQPLPGRDVALHMEGTLDFAAALWGAWHAGKTPVLVSDTQAQTLAHLLPQVEACAGQLPGAIDACLDAVAVDAVALQPLDMAQARLVLFTSGSTGMPERIEKKLTQLDAEVHALQAVFGADLNAPDMQVLATVSHHHIYGLLFRILWPLSAGRLLGTQFACYPEELLQQLQSAWPSMLVSSPAMLGRLPTQLDWAPVRACLRGVFSSGGPLAAQASEHGRQLLGHSPIEVFGSSETGGIAWRRRAEQGDVWQSLPGVALRMADGGRLAVRSAHLPDPQAWWETADRAQPSADGRSFVLQGRADRVVKIAEKRVSLTGMEQVLQTHAWVQLAKAVVLEQGAEGSAAMARVGMAVELTEAGWQALQQHGRRVMGLALRQLLEDVVERVALPRSWRYVARMPMNSQGKTTQQSLQTLFNPVVPVPHWLERSENQAKAQLQVQPQLRVLEGHFPGAALVPGVAQLHWAASLGQQAFGLAFGFADAQLLKFQQPIVPGDTVELQLCWQADSGCLQFSLSSVRGTHASGRLLQWRA</sequence>
<proteinExistence type="inferred from homology"/>
<dbReference type="InterPro" id="IPR029069">
    <property type="entry name" value="HotDog_dom_sf"/>
</dbReference>
<dbReference type="PANTHER" id="PTHR43201">
    <property type="entry name" value="ACYL-COA SYNTHETASE"/>
    <property type="match status" value="1"/>
</dbReference>
<dbReference type="InterPro" id="IPR045851">
    <property type="entry name" value="AMP-bd_C_sf"/>
</dbReference>
<evidence type="ECO:0000313" key="5">
    <source>
        <dbReference type="Proteomes" id="UP001561046"/>
    </source>
</evidence>